<reference evidence="5 8" key="1">
    <citation type="submission" date="2023-03" db="EMBL/GenBank/DDBJ databases">
        <authorList>
            <person name="Shen W."/>
            <person name="Cai J."/>
        </authorList>
    </citation>
    <scope>NUCLEOTIDE SEQUENCE</scope>
    <source>
        <strain evidence="5">P33-2</strain>
        <strain evidence="6 8">Y2</strain>
    </source>
</reference>
<evidence type="ECO:0000259" key="4">
    <source>
        <dbReference type="PROSITE" id="PS01124"/>
    </source>
</evidence>
<dbReference type="Pfam" id="PF12833">
    <property type="entry name" value="HTH_18"/>
    <property type="match status" value="1"/>
</dbReference>
<dbReference type="GO" id="GO:0003700">
    <property type="term" value="F:DNA-binding transcription factor activity"/>
    <property type="evidence" value="ECO:0007669"/>
    <property type="project" value="InterPro"/>
</dbReference>
<dbReference type="InterPro" id="IPR020449">
    <property type="entry name" value="Tscrpt_reg_AraC-type_HTH"/>
</dbReference>
<keyword evidence="1" id="KW-0805">Transcription regulation</keyword>
<dbReference type="EMBL" id="JARPWY010000013">
    <property type="protein sequence ID" value="MDT2513937.1"/>
    <property type="molecule type" value="Genomic_DNA"/>
</dbReference>
<accession>A0AAW8RQE4</accession>
<dbReference type="SUPFAM" id="SSF46689">
    <property type="entry name" value="Homeodomain-like"/>
    <property type="match status" value="1"/>
</dbReference>
<dbReference type="PRINTS" id="PR00032">
    <property type="entry name" value="HTHARAC"/>
</dbReference>
<dbReference type="SMART" id="SM00342">
    <property type="entry name" value="HTH_ARAC"/>
    <property type="match status" value="1"/>
</dbReference>
<dbReference type="PANTHER" id="PTHR43280">
    <property type="entry name" value="ARAC-FAMILY TRANSCRIPTIONAL REGULATOR"/>
    <property type="match status" value="1"/>
</dbReference>
<dbReference type="Proteomes" id="UP001260773">
    <property type="component" value="Unassembled WGS sequence"/>
</dbReference>
<evidence type="ECO:0000256" key="1">
    <source>
        <dbReference type="ARBA" id="ARBA00023015"/>
    </source>
</evidence>
<feature type="domain" description="HTH araC/xylS-type" evidence="4">
    <location>
        <begin position="165"/>
        <end position="263"/>
    </location>
</feature>
<dbReference type="RefSeq" id="WP_251865178.1">
    <property type="nucleotide sequence ID" value="NZ_JARPWH010000012.1"/>
</dbReference>
<dbReference type="Pfam" id="PF02311">
    <property type="entry name" value="AraC_binding"/>
    <property type="match status" value="1"/>
</dbReference>
<dbReference type="AlphaFoldDB" id="A0AAW8RQE4"/>
<dbReference type="InterPro" id="IPR018060">
    <property type="entry name" value="HTH_AraC"/>
</dbReference>
<gene>
    <name evidence="5" type="ORF">P7D43_05425</name>
    <name evidence="6" type="ORF">P7D79_06770</name>
</gene>
<dbReference type="Gene3D" id="1.10.10.60">
    <property type="entry name" value="Homeodomain-like"/>
    <property type="match status" value="2"/>
</dbReference>
<sequence>MQDYFSESYYYLENYGLPYLKGLGFGHGGEHYFWDNKKRKDHLIVLQYTLAGTGYFEMEGQRTIQRKNSFFLAEIPSDCCYYGKEDWQFLYFEFSKEALQWFFPINQTHLDSSSRFQELLLTIHDQLKGQTDVDFFENSQLAYSLIVALKKELLTVRVEKYPLAKEMKDYLEQQYQKEIGLVDIEEHFELSRYKAIRLFEKAYTIPPMAYLKKYRIKRALPFLLDNQRTIHEIAKLVGMSNGNYFAKVFKAEMGMSPSDYQKSRHNFK</sequence>
<evidence type="ECO:0000313" key="6">
    <source>
        <dbReference type="EMBL" id="MDT2513937.1"/>
    </source>
</evidence>
<dbReference type="PANTHER" id="PTHR43280:SF28">
    <property type="entry name" value="HTH-TYPE TRANSCRIPTIONAL ACTIVATOR RHAS"/>
    <property type="match status" value="1"/>
</dbReference>
<keyword evidence="2" id="KW-0238">DNA-binding</keyword>
<evidence type="ECO:0000313" key="7">
    <source>
        <dbReference type="Proteomes" id="UP001260773"/>
    </source>
</evidence>
<protein>
    <submittedName>
        <fullName evidence="5">AraC family transcriptional regulator</fullName>
    </submittedName>
</protein>
<dbReference type="GO" id="GO:0043565">
    <property type="term" value="F:sequence-specific DNA binding"/>
    <property type="evidence" value="ECO:0007669"/>
    <property type="project" value="InterPro"/>
</dbReference>
<name>A0AAW8RQE4_ENTAV</name>
<organism evidence="5 7">
    <name type="scientific">Enterococcus avium</name>
    <name type="common">Streptococcus avium</name>
    <dbReference type="NCBI Taxonomy" id="33945"/>
    <lineage>
        <taxon>Bacteria</taxon>
        <taxon>Bacillati</taxon>
        <taxon>Bacillota</taxon>
        <taxon>Bacilli</taxon>
        <taxon>Lactobacillales</taxon>
        <taxon>Enterococcaceae</taxon>
        <taxon>Enterococcus</taxon>
    </lineage>
</organism>
<evidence type="ECO:0000256" key="2">
    <source>
        <dbReference type="ARBA" id="ARBA00023125"/>
    </source>
</evidence>
<dbReference type="InterPro" id="IPR037923">
    <property type="entry name" value="HTH-like"/>
</dbReference>
<dbReference type="InterPro" id="IPR009057">
    <property type="entry name" value="Homeodomain-like_sf"/>
</dbReference>
<dbReference type="Proteomes" id="UP001264335">
    <property type="component" value="Unassembled WGS sequence"/>
</dbReference>
<dbReference type="EMBL" id="JARPWH010000012">
    <property type="protein sequence ID" value="MDT2401806.1"/>
    <property type="molecule type" value="Genomic_DNA"/>
</dbReference>
<evidence type="ECO:0000256" key="3">
    <source>
        <dbReference type="ARBA" id="ARBA00023163"/>
    </source>
</evidence>
<keyword evidence="3" id="KW-0804">Transcription</keyword>
<evidence type="ECO:0000313" key="5">
    <source>
        <dbReference type="EMBL" id="MDT2401806.1"/>
    </source>
</evidence>
<dbReference type="SUPFAM" id="SSF51215">
    <property type="entry name" value="Regulatory protein AraC"/>
    <property type="match status" value="1"/>
</dbReference>
<evidence type="ECO:0000313" key="8">
    <source>
        <dbReference type="Proteomes" id="UP001264335"/>
    </source>
</evidence>
<dbReference type="PROSITE" id="PS01124">
    <property type="entry name" value="HTH_ARAC_FAMILY_2"/>
    <property type="match status" value="1"/>
</dbReference>
<proteinExistence type="predicted"/>
<comment type="caution">
    <text evidence="5">The sequence shown here is derived from an EMBL/GenBank/DDBJ whole genome shotgun (WGS) entry which is preliminary data.</text>
</comment>
<dbReference type="InterPro" id="IPR003313">
    <property type="entry name" value="AraC-bd"/>
</dbReference>